<dbReference type="EMBL" id="BGZK01000884">
    <property type="protein sequence ID" value="GBP63980.1"/>
    <property type="molecule type" value="Genomic_DNA"/>
</dbReference>
<proteinExistence type="predicted"/>
<dbReference type="Proteomes" id="UP000299102">
    <property type="component" value="Unassembled WGS sequence"/>
</dbReference>
<accession>A0A4C1XLJ1</accession>
<dbReference type="AlphaFoldDB" id="A0A4C1XLJ1"/>
<organism evidence="2 3">
    <name type="scientific">Eumeta variegata</name>
    <name type="common">Bagworm moth</name>
    <name type="synonym">Eumeta japonica</name>
    <dbReference type="NCBI Taxonomy" id="151549"/>
    <lineage>
        <taxon>Eukaryota</taxon>
        <taxon>Metazoa</taxon>
        <taxon>Ecdysozoa</taxon>
        <taxon>Arthropoda</taxon>
        <taxon>Hexapoda</taxon>
        <taxon>Insecta</taxon>
        <taxon>Pterygota</taxon>
        <taxon>Neoptera</taxon>
        <taxon>Endopterygota</taxon>
        <taxon>Lepidoptera</taxon>
        <taxon>Glossata</taxon>
        <taxon>Ditrysia</taxon>
        <taxon>Tineoidea</taxon>
        <taxon>Psychidae</taxon>
        <taxon>Oiketicinae</taxon>
        <taxon>Eumeta</taxon>
    </lineage>
</organism>
<protein>
    <submittedName>
        <fullName evidence="2">Uncharacterized protein</fullName>
    </submittedName>
</protein>
<reference evidence="2 3" key="1">
    <citation type="journal article" date="2019" name="Commun. Biol.">
        <title>The bagworm genome reveals a unique fibroin gene that provides high tensile strength.</title>
        <authorList>
            <person name="Kono N."/>
            <person name="Nakamura H."/>
            <person name="Ohtoshi R."/>
            <person name="Tomita M."/>
            <person name="Numata K."/>
            <person name="Arakawa K."/>
        </authorList>
    </citation>
    <scope>NUCLEOTIDE SEQUENCE [LARGE SCALE GENOMIC DNA]</scope>
</reference>
<evidence type="ECO:0000313" key="2">
    <source>
        <dbReference type="EMBL" id="GBP63980.1"/>
    </source>
</evidence>
<sequence length="80" mass="8933">MFAQAEARTPRTVQHPPPPHDAPRRHLVIYLQLTLDVVNDIQVAEGIMKTKVKYAYGRSHPARINHATNCVPTPAPQVAM</sequence>
<gene>
    <name evidence="2" type="ORF">EVAR_25131_1</name>
</gene>
<evidence type="ECO:0000313" key="3">
    <source>
        <dbReference type="Proteomes" id="UP000299102"/>
    </source>
</evidence>
<feature type="region of interest" description="Disordered" evidence="1">
    <location>
        <begin position="1"/>
        <end position="23"/>
    </location>
</feature>
<comment type="caution">
    <text evidence="2">The sequence shown here is derived from an EMBL/GenBank/DDBJ whole genome shotgun (WGS) entry which is preliminary data.</text>
</comment>
<keyword evidence="3" id="KW-1185">Reference proteome</keyword>
<evidence type="ECO:0000256" key="1">
    <source>
        <dbReference type="SAM" id="MobiDB-lite"/>
    </source>
</evidence>
<name>A0A4C1XLJ1_EUMVA</name>